<dbReference type="InterPro" id="IPR011105">
    <property type="entry name" value="Cell_wall_hydrolase_SleB"/>
</dbReference>
<dbReference type="Gene3D" id="1.10.10.2520">
    <property type="entry name" value="Cell wall hydrolase SleB, domain 1"/>
    <property type="match status" value="1"/>
</dbReference>
<comment type="caution">
    <text evidence="3">The sequence shown here is derived from an EMBL/GenBank/DDBJ whole genome shotgun (WGS) entry which is preliminary data.</text>
</comment>
<sequence length="195" mass="21131">MNKAFDRTVRGALLAACVLFVFMPAAYGSVSQTTAGDSGSFYRLMTADPAERYGRYDGMITQGLAGHQPWTNSPAVPVGSAEFEQLARIIHAEARGESFAGQVAVGAVVLNRVRAEGFPDTVSGVIHQPRAFTAVADGQYELEPNDTAYRAALEAVRGWDPTGGALYYYNPDIATSDWIRTREPIVTIGRHIFAR</sequence>
<keyword evidence="4" id="KW-1185">Reference proteome</keyword>
<feature type="signal peptide" evidence="1">
    <location>
        <begin position="1"/>
        <end position="28"/>
    </location>
</feature>
<dbReference type="InterPro" id="IPR042047">
    <property type="entry name" value="SleB_dom1"/>
</dbReference>
<evidence type="ECO:0000259" key="2">
    <source>
        <dbReference type="Pfam" id="PF07486"/>
    </source>
</evidence>
<feature type="domain" description="Cell wall hydrolase SleB" evidence="2">
    <location>
        <begin position="96"/>
        <end position="194"/>
    </location>
</feature>
<dbReference type="RefSeq" id="WP_062492697.1">
    <property type="nucleotide sequence ID" value="NZ_BOVJ01000140.1"/>
</dbReference>
<evidence type="ECO:0000313" key="3">
    <source>
        <dbReference type="EMBL" id="GIQ65588.1"/>
    </source>
</evidence>
<evidence type="ECO:0000256" key="1">
    <source>
        <dbReference type="SAM" id="SignalP"/>
    </source>
</evidence>
<keyword evidence="1" id="KW-0732">Signal</keyword>
<dbReference type="Pfam" id="PF07486">
    <property type="entry name" value="Hydrolase_2"/>
    <property type="match status" value="1"/>
</dbReference>
<feature type="chain" id="PRO_5046732605" description="Cell wall hydrolase SleB domain-containing protein" evidence="1">
    <location>
        <begin position="29"/>
        <end position="195"/>
    </location>
</feature>
<dbReference type="Gene3D" id="6.20.240.60">
    <property type="match status" value="1"/>
</dbReference>
<gene>
    <name evidence="3" type="ORF">PACILC2_41560</name>
</gene>
<evidence type="ECO:0000313" key="4">
    <source>
        <dbReference type="Proteomes" id="UP000680304"/>
    </source>
</evidence>
<name>A0ABQ4NBJ1_9BACL</name>
<reference evidence="3 4" key="1">
    <citation type="submission" date="2021-04" db="EMBL/GenBank/DDBJ databases">
        <title>Draft genome sequence of Paenibacillus cisolokensis, LC2-13A.</title>
        <authorList>
            <person name="Uke A."/>
            <person name="Chhe C."/>
            <person name="Baramee S."/>
            <person name="Kosugi A."/>
        </authorList>
    </citation>
    <scope>NUCLEOTIDE SEQUENCE [LARGE SCALE GENOMIC DNA]</scope>
    <source>
        <strain evidence="3 4">LC2-13A</strain>
    </source>
</reference>
<accession>A0ABQ4NBJ1</accession>
<dbReference type="EMBL" id="BOVJ01000140">
    <property type="protein sequence ID" value="GIQ65588.1"/>
    <property type="molecule type" value="Genomic_DNA"/>
</dbReference>
<proteinExistence type="predicted"/>
<dbReference type="Proteomes" id="UP000680304">
    <property type="component" value="Unassembled WGS sequence"/>
</dbReference>
<protein>
    <recommendedName>
        <fullName evidence="2">Cell wall hydrolase SleB domain-containing protein</fullName>
    </recommendedName>
</protein>
<organism evidence="3 4">
    <name type="scientific">Paenibacillus cisolokensis</name>
    <dbReference type="NCBI Taxonomy" id="1658519"/>
    <lineage>
        <taxon>Bacteria</taxon>
        <taxon>Bacillati</taxon>
        <taxon>Bacillota</taxon>
        <taxon>Bacilli</taxon>
        <taxon>Bacillales</taxon>
        <taxon>Paenibacillaceae</taxon>
        <taxon>Paenibacillus</taxon>
    </lineage>
</organism>